<keyword evidence="4" id="KW-0238">DNA-binding</keyword>
<evidence type="ECO:0000256" key="3">
    <source>
        <dbReference type="ARBA" id="ARBA00023015"/>
    </source>
</evidence>
<proteinExistence type="inferred from homology"/>
<dbReference type="GO" id="GO:0003677">
    <property type="term" value="F:DNA binding"/>
    <property type="evidence" value="ECO:0007669"/>
    <property type="project" value="UniProtKB-KW"/>
</dbReference>
<keyword evidence="6" id="KW-0539">Nucleus</keyword>
<keyword evidence="3" id="KW-0805">Transcription regulation</keyword>
<dbReference type="SUPFAM" id="SSF47459">
    <property type="entry name" value="HLH, helix-loop-helix DNA-binding domain"/>
    <property type="match status" value="1"/>
</dbReference>
<name>A0A8J5LXK3_ZINOF</name>
<dbReference type="PANTHER" id="PTHR45855:SF6">
    <property type="entry name" value="TRANSCRIPTION FACTOR ALC"/>
    <property type="match status" value="1"/>
</dbReference>
<evidence type="ECO:0000256" key="7">
    <source>
        <dbReference type="SAM" id="MobiDB-lite"/>
    </source>
</evidence>
<sequence>MGMDEHSSSSSGYISCQGDEERKLSYLFDHLPVNLSSYASTCAVGFLSSEPEQMPSSSSFPNSSSCVDGGSKSLEQDFDSVDWESEEGLEVLEEPVKLVPLRSSGSKRSRAAEVHNMSEKRRRSRINEKMRALQNLIPNSNKTDKASMLDEAIEYLKQLQLQVQLSIFNLIGIPKLSKCVLYLVPNLLTLLLNEILSMRNGLNFHSMYMSGALQSLQASQMSIGFSSDHDPATKVESTMIPLNQDSAAAQTSFGVPGQHGCSQPLPVMPGLINVTNPRMNSSQSQHGSFQVPPSCEAMFTGDLSTHMNLVSVHYAHNLSETERSSSAMNPEQVTGQTTSGICINHHLEELSNDDTWGLGVLFRVLMPMPRKNIKVTRVH</sequence>
<dbReference type="SMART" id="SM00353">
    <property type="entry name" value="HLH"/>
    <property type="match status" value="1"/>
</dbReference>
<feature type="domain" description="BHLH" evidence="8">
    <location>
        <begin position="110"/>
        <end position="159"/>
    </location>
</feature>
<dbReference type="InterPro" id="IPR047265">
    <property type="entry name" value="PIF1-like_bHLH"/>
</dbReference>
<dbReference type="GO" id="GO:0005634">
    <property type="term" value="C:nucleus"/>
    <property type="evidence" value="ECO:0007669"/>
    <property type="project" value="UniProtKB-SubCell"/>
</dbReference>
<accession>A0A8J5LXK3</accession>
<evidence type="ECO:0000256" key="2">
    <source>
        <dbReference type="ARBA" id="ARBA00005510"/>
    </source>
</evidence>
<evidence type="ECO:0000259" key="8">
    <source>
        <dbReference type="PROSITE" id="PS50888"/>
    </source>
</evidence>
<organism evidence="9 10">
    <name type="scientific">Zingiber officinale</name>
    <name type="common">Ginger</name>
    <name type="synonym">Amomum zingiber</name>
    <dbReference type="NCBI Taxonomy" id="94328"/>
    <lineage>
        <taxon>Eukaryota</taxon>
        <taxon>Viridiplantae</taxon>
        <taxon>Streptophyta</taxon>
        <taxon>Embryophyta</taxon>
        <taxon>Tracheophyta</taxon>
        <taxon>Spermatophyta</taxon>
        <taxon>Magnoliopsida</taxon>
        <taxon>Liliopsida</taxon>
        <taxon>Zingiberales</taxon>
        <taxon>Zingiberaceae</taxon>
        <taxon>Zingiber</taxon>
    </lineage>
</organism>
<dbReference type="EMBL" id="JACMSC010000004">
    <property type="protein sequence ID" value="KAG6526831.1"/>
    <property type="molecule type" value="Genomic_DNA"/>
</dbReference>
<evidence type="ECO:0000256" key="6">
    <source>
        <dbReference type="ARBA" id="ARBA00023242"/>
    </source>
</evidence>
<evidence type="ECO:0000256" key="4">
    <source>
        <dbReference type="ARBA" id="ARBA00023125"/>
    </source>
</evidence>
<dbReference type="InterPro" id="IPR011598">
    <property type="entry name" value="bHLH_dom"/>
</dbReference>
<dbReference type="Pfam" id="PF00010">
    <property type="entry name" value="HLH"/>
    <property type="match status" value="1"/>
</dbReference>
<comment type="caution">
    <text evidence="9">The sequence shown here is derived from an EMBL/GenBank/DDBJ whole genome shotgun (WGS) entry which is preliminary data.</text>
</comment>
<dbReference type="InterPro" id="IPR036638">
    <property type="entry name" value="HLH_DNA-bd_sf"/>
</dbReference>
<keyword evidence="10" id="KW-1185">Reference proteome</keyword>
<dbReference type="PROSITE" id="PS50888">
    <property type="entry name" value="BHLH"/>
    <property type="match status" value="1"/>
</dbReference>
<dbReference type="Gene3D" id="4.10.280.10">
    <property type="entry name" value="Helix-loop-helix DNA-binding domain"/>
    <property type="match status" value="1"/>
</dbReference>
<evidence type="ECO:0000256" key="5">
    <source>
        <dbReference type="ARBA" id="ARBA00023163"/>
    </source>
</evidence>
<dbReference type="FunFam" id="4.10.280.10:FF:000004">
    <property type="entry name" value="Basic helix-loop-helix transcription factor"/>
    <property type="match status" value="1"/>
</dbReference>
<comment type="similarity">
    <text evidence="2">Belongs to the bHLH protein family.</text>
</comment>
<feature type="region of interest" description="Disordered" evidence="7">
    <location>
        <begin position="50"/>
        <end position="71"/>
    </location>
</feature>
<comment type="subcellular location">
    <subcellularLocation>
        <location evidence="1">Nucleus</location>
    </subcellularLocation>
</comment>
<dbReference type="InterPro" id="IPR031066">
    <property type="entry name" value="bHLH_ALC-like_plant"/>
</dbReference>
<dbReference type="PANTHER" id="PTHR45855">
    <property type="entry name" value="TRANSCRIPTION FACTOR PIF1-RELATED"/>
    <property type="match status" value="1"/>
</dbReference>
<feature type="compositionally biased region" description="Low complexity" evidence="7">
    <location>
        <begin position="50"/>
        <end position="65"/>
    </location>
</feature>
<evidence type="ECO:0000313" key="10">
    <source>
        <dbReference type="Proteomes" id="UP000734854"/>
    </source>
</evidence>
<keyword evidence="5" id="KW-0804">Transcription</keyword>
<dbReference type="GO" id="GO:0046983">
    <property type="term" value="F:protein dimerization activity"/>
    <property type="evidence" value="ECO:0007669"/>
    <property type="project" value="InterPro"/>
</dbReference>
<dbReference type="AlphaFoldDB" id="A0A8J5LXK3"/>
<dbReference type="Proteomes" id="UP000734854">
    <property type="component" value="Unassembled WGS sequence"/>
</dbReference>
<protein>
    <recommendedName>
        <fullName evidence="8">BHLH domain-containing protein</fullName>
    </recommendedName>
</protein>
<evidence type="ECO:0000313" key="9">
    <source>
        <dbReference type="EMBL" id="KAG6526831.1"/>
    </source>
</evidence>
<reference evidence="9 10" key="1">
    <citation type="submission" date="2020-08" db="EMBL/GenBank/DDBJ databases">
        <title>Plant Genome Project.</title>
        <authorList>
            <person name="Zhang R.-G."/>
        </authorList>
    </citation>
    <scope>NUCLEOTIDE SEQUENCE [LARGE SCALE GENOMIC DNA]</scope>
    <source>
        <tissue evidence="9">Rhizome</tissue>
    </source>
</reference>
<dbReference type="CDD" id="cd11445">
    <property type="entry name" value="bHLH_AtPIF_like"/>
    <property type="match status" value="1"/>
</dbReference>
<gene>
    <name evidence="9" type="ORF">ZIOFF_016834</name>
</gene>
<evidence type="ECO:0000256" key="1">
    <source>
        <dbReference type="ARBA" id="ARBA00004123"/>
    </source>
</evidence>